<evidence type="ECO:0000313" key="5">
    <source>
        <dbReference type="Proteomes" id="UP000239388"/>
    </source>
</evidence>
<dbReference type="AlphaFoldDB" id="A0A2S8FD26"/>
<sequence length="280" mass="30602">MTLGSVAATLAAAGVVVGQDQELPATPHYLYHEGLPPGAIGQMQLLKKRPAVGWFQPVQIVPPAGTKVSFTNNGQFGPDVASPALAGCLIGQVYRMRLTEIPLNPGVELYPTIEVIDRLCPPPGKELKFPIPVHITQEEIRYALEGKMVVRVIYVEPPLDAIPEAQDKDFQPFFEVPPGGDPIQIADELGRPVAILRMGSRQPLNEERMGEFDYRSPPIMVYDTAALGPDMAPIEQQPQLPVNQEAIRQPAFPRVPPTAYLPPNVAERPMYAPPGNVQTR</sequence>
<name>A0A2S8FD26_9BACT</name>
<accession>A0A2S8FD26</accession>
<reference evidence="4 5" key="1">
    <citation type="submission" date="2018-02" db="EMBL/GenBank/DDBJ databases">
        <title>Comparative genomes isolates from brazilian mangrove.</title>
        <authorList>
            <person name="Araujo J.E."/>
            <person name="Taketani R.G."/>
            <person name="Silva M.C.P."/>
            <person name="Loureco M.V."/>
            <person name="Andreote F.D."/>
        </authorList>
    </citation>
    <scope>NUCLEOTIDE SEQUENCE [LARGE SCALE GENOMIC DNA]</scope>
    <source>
        <strain evidence="2 5">NAP PRIS-MGV</strain>
        <strain evidence="3 4">Nap-Phe MGV</strain>
    </source>
</reference>
<feature type="region of interest" description="Disordered" evidence="1">
    <location>
        <begin position="249"/>
        <end position="280"/>
    </location>
</feature>
<organism evidence="2 5">
    <name type="scientific">Blastopirellula marina</name>
    <dbReference type="NCBI Taxonomy" id="124"/>
    <lineage>
        <taxon>Bacteria</taxon>
        <taxon>Pseudomonadati</taxon>
        <taxon>Planctomycetota</taxon>
        <taxon>Planctomycetia</taxon>
        <taxon>Pirellulales</taxon>
        <taxon>Pirellulaceae</taxon>
        <taxon>Blastopirellula</taxon>
    </lineage>
</organism>
<dbReference type="Proteomes" id="UP000239388">
    <property type="component" value="Unassembled WGS sequence"/>
</dbReference>
<dbReference type="EMBL" id="PUIB01000021">
    <property type="protein sequence ID" value="PQO30068.1"/>
    <property type="molecule type" value="Genomic_DNA"/>
</dbReference>
<evidence type="ECO:0000256" key="1">
    <source>
        <dbReference type="SAM" id="MobiDB-lite"/>
    </source>
</evidence>
<gene>
    <name evidence="3" type="ORF">C5Y93_25805</name>
    <name evidence="2" type="ORF">C5Y98_21155</name>
</gene>
<comment type="caution">
    <text evidence="2">The sequence shown here is derived from an EMBL/GenBank/DDBJ whole genome shotgun (WGS) entry which is preliminary data.</text>
</comment>
<evidence type="ECO:0000313" key="3">
    <source>
        <dbReference type="EMBL" id="PQO43127.1"/>
    </source>
</evidence>
<evidence type="ECO:0000313" key="2">
    <source>
        <dbReference type="EMBL" id="PQO30068.1"/>
    </source>
</evidence>
<protein>
    <submittedName>
        <fullName evidence="2">Uncharacterized protein</fullName>
    </submittedName>
</protein>
<evidence type="ECO:0000313" key="4">
    <source>
        <dbReference type="Proteomes" id="UP000237819"/>
    </source>
</evidence>
<proteinExistence type="predicted"/>
<dbReference type="EMBL" id="PUHZ01000024">
    <property type="protein sequence ID" value="PQO43127.1"/>
    <property type="molecule type" value="Genomic_DNA"/>
</dbReference>
<dbReference type="Proteomes" id="UP000237819">
    <property type="component" value="Unassembled WGS sequence"/>
</dbReference>